<evidence type="ECO:0000256" key="2">
    <source>
        <dbReference type="ARBA" id="ARBA00023445"/>
    </source>
</evidence>
<evidence type="ECO:0000313" key="5">
    <source>
        <dbReference type="Proteomes" id="UP001244011"/>
    </source>
</evidence>
<protein>
    <submittedName>
        <fullName evidence="4">NAD(P)-binding protein</fullName>
    </submittedName>
</protein>
<dbReference type="Proteomes" id="UP001244011">
    <property type="component" value="Unassembled WGS sequence"/>
</dbReference>
<dbReference type="GeneID" id="85311614"/>
<dbReference type="InterPro" id="IPR036291">
    <property type="entry name" value="NAD(P)-bd_dom_sf"/>
</dbReference>
<dbReference type="FunFam" id="3.40.50.720:FF:000191">
    <property type="entry name" value="Methylglyoxal reductase (NADPH-dependent)"/>
    <property type="match status" value="1"/>
</dbReference>
<comment type="similarity">
    <text evidence="2">Belongs to the NAD(P)-dependent epimerase/dehydratase family. Dihydroflavonol-4-reductase subfamily.</text>
</comment>
<evidence type="ECO:0000259" key="3">
    <source>
        <dbReference type="Pfam" id="PF01370"/>
    </source>
</evidence>
<dbReference type="Gene3D" id="3.40.50.720">
    <property type="entry name" value="NAD(P)-binding Rossmann-like Domain"/>
    <property type="match status" value="1"/>
</dbReference>
<dbReference type="AlphaFoldDB" id="A0AAJ0BVU1"/>
<dbReference type="InterPro" id="IPR050425">
    <property type="entry name" value="NAD(P)_dehydrat-like"/>
</dbReference>
<dbReference type="EMBL" id="MU839015">
    <property type="protein sequence ID" value="KAK1765399.1"/>
    <property type="molecule type" value="Genomic_DNA"/>
</dbReference>
<reference evidence="4" key="1">
    <citation type="submission" date="2023-06" db="EMBL/GenBank/DDBJ databases">
        <title>Genome-scale phylogeny and comparative genomics of the fungal order Sordariales.</title>
        <authorList>
            <consortium name="Lawrence Berkeley National Laboratory"/>
            <person name="Hensen N."/>
            <person name="Bonometti L."/>
            <person name="Westerberg I."/>
            <person name="Brannstrom I.O."/>
            <person name="Guillou S."/>
            <person name="Cros-Aarteil S."/>
            <person name="Calhoun S."/>
            <person name="Haridas S."/>
            <person name="Kuo A."/>
            <person name="Mondo S."/>
            <person name="Pangilinan J."/>
            <person name="Riley R."/>
            <person name="Labutti K."/>
            <person name="Andreopoulos B."/>
            <person name="Lipzen A."/>
            <person name="Chen C."/>
            <person name="Yanf M."/>
            <person name="Daum C."/>
            <person name="Ng V."/>
            <person name="Clum A."/>
            <person name="Steindorff A."/>
            <person name="Ohm R."/>
            <person name="Martin F."/>
            <person name="Silar P."/>
            <person name="Natvig D."/>
            <person name="Lalanne C."/>
            <person name="Gautier V."/>
            <person name="Ament-Velasquez S.L."/>
            <person name="Kruys A."/>
            <person name="Hutchinson M.I."/>
            <person name="Powell A.J."/>
            <person name="Barry K."/>
            <person name="Miller A.N."/>
            <person name="Grigoriev I.V."/>
            <person name="Debuchy R."/>
            <person name="Gladieux P."/>
            <person name="Thoren M.H."/>
            <person name="Johannesson H."/>
        </authorList>
    </citation>
    <scope>NUCLEOTIDE SEQUENCE</scope>
    <source>
        <strain evidence="4">8032-3</strain>
    </source>
</reference>
<comment type="caution">
    <text evidence="4">The sequence shown here is derived from an EMBL/GenBank/DDBJ whole genome shotgun (WGS) entry which is preliminary data.</text>
</comment>
<name>A0AAJ0BVU1_9PEZI</name>
<evidence type="ECO:0000313" key="4">
    <source>
        <dbReference type="EMBL" id="KAK1765399.1"/>
    </source>
</evidence>
<dbReference type="CDD" id="cd05227">
    <property type="entry name" value="AR_SDR_e"/>
    <property type="match status" value="1"/>
</dbReference>
<sequence length="380" mass="41944">MIFGRPCLVEHFCCRKHPARDLHPTSAPEALEGYHHHVKMGSQTKGRVLLTGGTGFIASHVLDKLLDEGFQVVVTVRSEEKGRRLVESIEAASEDSVSFVVVEDIAADGAFDAAVRSDPPFDYVVHTASPYHFNVQDPLKDFLQPAISGTVGLLKAVKAYAPTVRRLVMTSSSAAMINPGNHPKVYDESVWAPLTWLEALDPENTYRGSKVFAEKAAWKFIKEEAPNFDLATINNTYTFGPLPRHLTSLDATNTSNHRIRDMVQGKMRAALPPTSPVFTFVDVRDVALAHVRALTLPQAGGKRFYVVGGYFSNKRLADIVRRVRPELAGVLPPEDAVDDLPEDVYRFDNLRSREVLGIEYTDLETSVGDTVQSIVDSGML</sequence>
<dbReference type="SUPFAM" id="SSF51735">
    <property type="entry name" value="NAD(P)-binding Rossmann-fold domains"/>
    <property type="match status" value="1"/>
</dbReference>
<accession>A0AAJ0BVU1</accession>
<dbReference type="GO" id="GO:0016616">
    <property type="term" value="F:oxidoreductase activity, acting on the CH-OH group of donors, NAD or NADP as acceptor"/>
    <property type="evidence" value="ECO:0007669"/>
    <property type="project" value="TreeGrafter"/>
</dbReference>
<organism evidence="4 5">
    <name type="scientific">Phialemonium atrogriseum</name>
    <dbReference type="NCBI Taxonomy" id="1093897"/>
    <lineage>
        <taxon>Eukaryota</taxon>
        <taxon>Fungi</taxon>
        <taxon>Dikarya</taxon>
        <taxon>Ascomycota</taxon>
        <taxon>Pezizomycotina</taxon>
        <taxon>Sordariomycetes</taxon>
        <taxon>Sordariomycetidae</taxon>
        <taxon>Cephalothecales</taxon>
        <taxon>Cephalothecaceae</taxon>
        <taxon>Phialemonium</taxon>
    </lineage>
</organism>
<feature type="domain" description="NAD-dependent epimerase/dehydratase" evidence="3">
    <location>
        <begin position="48"/>
        <end position="308"/>
    </location>
</feature>
<proteinExistence type="inferred from homology"/>
<dbReference type="Pfam" id="PF01370">
    <property type="entry name" value="Epimerase"/>
    <property type="match status" value="1"/>
</dbReference>
<dbReference type="RefSeq" id="XP_060281612.1">
    <property type="nucleotide sequence ID" value="XM_060428427.1"/>
</dbReference>
<dbReference type="PANTHER" id="PTHR10366">
    <property type="entry name" value="NAD DEPENDENT EPIMERASE/DEHYDRATASE"/>
    <property type="match status" value="1"/>
</dbReference>
<dbReference type="InterPro" id="IPR001509">
    <property type="entry name" value="Epimerase_deHydtase"/>
</dbReference>
<gene>
    <name evidence="4" type="ORF">QBC33DRAFT_544219</name>
</gene>
<evidence type="ECO:0000256" key="1">
    <source>
        <dbReference type="ARBA" id="ARBA00023002"/>
    </source>
</evidence>
<keyword evidence="1" id="KW-0560">Oxidoreductase</keyword>
<dbReference type="PANTHER" id="PTHR10366:SF564">
    <property type="entry name" value="STEROL-4-ALPHA-CARBOXYLATE 3-DEHYDROGENASE, DECARBOXYLATING"/>
    <property type="match status" value="1"/>
</dbReference>
<keyword evidence="5" id="KW-1185">Reference proteome</keyword>